<dbReference type="EMBL" id="KN661573">
    <property type="protein sequence ID" value="KHN14681.1"/>
    <property type="molecule type" value="Genomic_DNA"/>
</dbReference>
<proteinExistence type="predicted"/>
<sequence>MPSSSFPIPLPGRNRHGQQCPSRYAPQWRQRAILGHTVGNPSGASENTTLKV</sequence>
<evidence type="ECO:0000313" key="2">
    <source>
        <dbReference type="EMBL" id="KHN14681.1"/>
    </source>
</evidence>
<protein>
    <submittedName>
        <fullName evidence="2">Uncharacterized protein</fullName>
    </submittedName>
</protein>
<gene>
    <name evidence="2" type="ORF">glysoja_024776</name>
</gene>
<accession>A0A0B2PZD1</accession>
<dbReference type="Proteomes" id="UP000053555">
    <property type="component" value="Unassembled WGS sequence"/>
</dbReference>
<feature type="region of interest" description="Disordered" evidence="1">
    <location>
        <begin position="1"/>
        <end position="22"/>
    </location>
</feature>
<reference evidence="2" key="1">
    <citation type="submission" date="2014-07" db="EMBL/GenBank/DDBJ databases">
        <title>Identification of a novel salt tolerance gene in wild soybean by whole-genome sequencing.</title>
        <authorList>
            <person name="Lam H.-M."/>
            <person name="Qi X."/>
            <person name="Li M.-W."/>
            <person name="Liu X."/>
            <person name="Xie M."/>
            <person name="Ni M."/>
            <person name="Xu X."/>
        </authorList>
    </citation>
    <scope>NUCLEOTIDE SEQUENCE [LARGE SCALE GENOMIC DNA]</scope>
    <source>
        <tissue evidence="2">Root</tissue>
    </source>
</reference>
<name>A0A0B2PZD1_GLYSO</name>
<evidence type="ECO:0000256" key="1">
    <source>
        <dbReference type="SAM" id="MobiDB-lite"/>
    </source>
</evidence>
<dbReference type="AlphaFoldDB" id="A0A0B2PZD1"/>
<organism evidence="2">
    <name type="scientific">Glycine soja</name>
    <name type="common">Wild soybean</name>
    <dbReference type="NCBI Taxonomy" id="3848"/>
    <lineage>
        <taxon>Eukaryota</taxon>
        <taxon>Viridiplantae</taxon>
        <taxon>Streptophyta</taxon>
        <taxon>Embryophyta</taxon>
        <taxon>Tracheophyta</taxon>
        <taxon>Spermatophyta</taxon>
        <taxon>Magnoliopsida</taxon>
        <taxon>eudicotyledons</taxon>
        <taxon>Gunneridae</taxon>
        <taxon>Pentapetalae</taxon>
        <taxon>rosids</taxon>
        <taxon>fabids</taxon>
        <taxon>Fabales</taxon>
        <taxon>Fabaceae</taxon>
        <taxon>Papilionoideae</taxon>
        <taxon>50 kb inversion clade</taxon>
        <taxon>NPAAA clade</taxon>
        <taxon>indigoferoid/millettioid clade</taxon>
        <taxon>Phaseoleae</taxon>
        <taxon>Glycine</taxon>
        <taxon>Glycine subgen. Soja</taxon>
    </lineage>
</organism>